<proteinExistence type="predicted"/>
<keyword evidence="4" id="KW-1185">Reference proteome</keyword>
<gene>
    <name evidence="3" type="ORF">SAMN03159428_00376</name>
    <name evidence="2" type="ORF">SAMN03159514_00377</name>
</gene>
<reference evidence="4 5" key="1">
    <citation type="submission" date="2016-10" db="EMBL/GenBank/DDBJ databases">
        <authorList>
            <person name="Varghese N."/>
            <person name="Submissions S."/>
        </authorList>
    </citation>
    <scope>NUCLEOTIDE SEQUENCE [LARGE SCALE GENOMIC DNA]</scope>
    <source>
        <strain evidence="3 4">NFIX06</strain>
        <strain evidence="2 5">NFIX08</strain>
    </source>
</reference>
<sequence length="91" mass="10400">MLHPLFCLKRISGILLAAGVLCLPLTSQANFSDFTTFKLVGQKDALTQGGQKICTYEDIINHTRVELTIPYICWPMAFQNRMDGQFYEHIY</sequence>
<feature type="chain" id="PRO_5043735248" evidence="1">
    <location>
        <begin position="30"/>
        <end position="91"/>
    </location>
</feature>
<dbReference type="RefSeq" id="WP_072438274.1">
    <property type="nucleotide sequence ID" value="NZ_FONC01000001.1"/>
</dbReference>
<accession>A0AAX2ELW9</accession>
<evidence type="ECO:0000313" key="2">
    <source>
        <dbReference type="EMBL" id="SFQ97352.1"/>
    </source>
</evidence>
<protein>
    <submittedName>
        <fullName evidence="2">Uncharacterized protein</fullName>
    </submittedName>
</protein>
<evidence type="ECO:0000313" key="4">
    <source>
        <dbReference type="Proteomes" id="UP000198760"/>
    </source>
</evidence>
<dbReference type="EMBL" id="FOYJ01000001">
    <property type="protein sequence ID" value="SFQ97352.1"/>
    <property type="molecule type" value="Genomic_DNA"/>
</dbReference>
<dbReference type="Proteomes" id="UP000199173">
    <property type="component" value="Unassembled WGS sequence"/>
</dbReference>
<dbReference type="AlphaFoldDB" id="A0AAX2ELW9"/>
<name>A0AAX2ELW9_9ENTR</name>
<evidence type="ECO:0000313" key="3">
    <source>
        <dbReference type="EMBL" id="SFT39861.1"/>
    </source>
</evidence>
<organism evidence="2 5">
    <name type="scientific">Kosakonia radicincitans</name>
    <dbReference type="NCBI Taxonomy" id="283686"/>
    <lineage>
        <taxon>Bacteria</taxon>
        <taxon>Pseudomonadati</taxon>
        <taxon>Pseudomonadota</taxon>
        <taxon>Gammaproteobacteria</taxon>
        <taxon>Enterobacterales</taxon>
        <taxon>Enterobacteriaceae</taxon>
        <taxon>Kosakonia</taxon>
    </lineage>
</organism>
<evidence type="ECO:0000256" key="1">
    <source>
        <dbReference type="SAM" id="SignalP"/>
    </source>
</evidence>
<dbReference type="EMBL" id="FPAV01000001">
    <property type="protein sequence ID" value="SFT39861.1"/>
    <property type="molecule type" value="Genomic_DNA"/>
</dbReference>
<dbReference type="Proteomes" id="UP000198760">
    <property type="component" value="Unassembled WGS sequence"/>
</dbReference>
<feature type="signal peptide" evidence="1">
    <location>
        <begin position="1"/>
        <end position="29"/>
    </location>
</feature>
<comment type="caution">
    <text evidence="2">The sequence shown here is derived from an EMBL/GenBank/DDBJ whole genome shotgun (WGS) entry which is preliminary data.</text>
</comment>
<evidence type="ECO:0000313" key="5">
    <source>
        <dbReference type="Proteomes" id="UP000199173"/>
    </source>
</evidence>
<keyword evidence="1" id="KW-0732">Signal</keyword>